<keyword evidence="2" id="KW-1185">Reference proteome</keyword>
<evidence type="ECO:0000313" key="1">
    <source>
        <dbReference type="EMBL" id="MPC83594.1"/>
    </source>
</evidence>
<reference evidence="1 2" key="1">
    <citation type="submission" date="2019-05" db="EMBL/GenBank/DDBJ databases">
        <title>Another draft genome of Portunus trituberculatus and its Hox gene families provides insights of decapod evolution.</title>
        <authorList>
            <person name="Jeong J.-H."/>
            <person name="Song I."/>
            <person name="Kim S."/>
            <person name="Choi T."/>
            <person name="Kim D."/>
            <person name="Ryu S."/>
            <person name="Kim W."/>
        </authorList>
    </citation>
    <scope>NUCLEOTIDE SEQUENCE [LARGE SCALE GENOMIC DNA]</scope>
    <source>
        <tissue evidence="1">Muscle</tissue>
    </source>
</reference>
<evidence type="ECO:0000313" key="2">
    <source>
        <dbReference type="Proteomes" id="UP000324222"/>
    </source>
</evidence>
<name>A0A5B7ITT4_PORTR</name>
<gene>
    <name evidence="1" type="ORF">E2C01_078306</name>
</gene>
<dbReference type="OrthoDB" id="296632at2759"/>
<protein>
    <submittedName>
        <fullName evidence="1">Uncharacterized protein</fullName>
    </submittedName>
</protein>
<dbReference type="Proteomes" id="UP000324222">
    <property type="component" value="Unassembled WGS sequence"/>
</dbReference>
<proteinExistence type="predicted"/>
<organism evidence="1 2">
    <name type="scientific">Portunus trituberculatus</name>
    <name type="common">Swimming crab</name>
    <name type="synonym">Neptunus trituberculatus</name>
    <dbReference type="NCBI Taxonomy" id="210409"/>
    <lineage>
        <taxon>Eukaryota</taxon>
        <taxon>Metazoa</taxon>
        <taxon>Ecdysozoa</taxon>
        <taxon>Arthropoda</taxon>
        <taxon>Crustacea</taxon>
        <taxon>Multicrustacea</taxon>
        <taxon>Malacostraca</taxon>
        <taxon>Eumalacostraca</taxon>
        <taxon>Eucarida</taxon>
        <taxon>Decapoda</taxon>
        <taxon>Pleocyemata</taxon>
        <taxon>Brachyura</taxon>
        <taxon>Eubrachyura</taxon>
        <taxon>Portunoidea</taxon>
        <taxon>Portunidae</taxon>
        <taxon>Portuninae</taxon>
        <taxon>Portunus</taxon>
    </lineage>
</organism>
<dbReference type="AlphaFoldDB" id="A0A5B7ITT4"/>
<accession>A0A5B7ITT4</accession>
<dbReference type="EMBL" id="VSRR010062898">
    <property type="protein sequence ID" value="MPC83594.1"/>
    <property type="molecule type" value="Genomic_DNA"/>
</dbReference>
<comment type="caution">
    <text evidence="1">The sequence shown here is derived from an EMBL/GenBank/DDBJ whole genome shotgun (WGS) entry which is preliminary data.</text>
</comment>
<sequence length="109" mass="11497">MKRPVSEVYCTSPYIAVPQLQGLQAAVPPPQAAPVPYPLHQSSLAPAYSPAFTHALTPVSVSPALTPVSVSPVLPHYNPMMHFIDQVGFPCPGVASPPPHLYSLISGSM</sequence>